<feature type="transmembrane region" description="Helical" evidence="1">
    <location>
        <begin position="56"/>
        <end position="74"/>
    </location>
</feature>
<dbReference type="AlphaFoldDB" id="A0A7X9QFF4"/>
<dbReference type="Proteomes" id="UP000532121">
    <property type="component" value="Unassembled WGS sequence"/>
</dbReference>
<dbReference type="EMBL" id="JABASA010000004">
    <property type="protein sequence ID" value="NMD48671.1"/>
    <property type="molecule type" value="Genomic_DNA"/>
</dbReference>
<keyword evidence="1" id="KW-0472">Membrane</keyword>
<feature type="transmembrane region" description="Helical" evidence="1">
    <location>
        <begin position="29"/>
        <end position="50"/>
    </location>
</feature>
<evidence type="ECO:0000313" key="3">
    <source>
        <dbReference type="Proteomes" id="UP000532121"/>
    </source>
</evidence>
<dbReference type="InterPro" id="IPR021506">
    <property type="entry name" value="DUF3165"/>
</dbReference>
<dbReference type="RefSeq" id="WP_003086300.1">
    <property type="nucleotide sequence ID" value="NZ_CP043405.1"/>
</dbReference>
<gene>
    <name evidence="2" type="ORF">HHO37_03030</name>
</gene>
<name>A0A7X9QFF4_STRRT</name>
<comment type="caution">
    <text evidence="2">The sequence shown here is derived from an EMBL/GenBank/DDBJ whole genome shotgun (WGS) entry which is preliminary data.</text>
</comment>
<organism evidence="2 3">
    <name type="scientific">Streptococcus ratti</name>
    <dbReference type="NCBI Taxonomy" id="1341"/>
    <lineage>
        <taxon>Bacteria</taxon>
        <taxon>Bacillati</taxon>
        <taxon>Bacillota</taxon>
        <taxon>Bacilli</taxon>
        <taxon>Lactobacillales</taxon>
        <taxon>Streptococcaceae</taxon>
        <taxon>Streptococcus</taxon>
    </lineage>
</organism>
<proteinExistence type="predicted"/>
<reference evidence="2 3" key="1">
    <citation type="submission" date="2020-04" db="EMBL/GenBank/DDBJ databases">
        <title>MicrobeNet Type strains.</title>
        <authorList>
            <person name="Nicholson A.C."/>
        </authorList>
    </citation>
    <scope>NUCLEOTIDE SEQUENCE [LARGE SCALE GENOMIC DNA]</scope>
    <source>
        <strain evidence="2 3">DSM 22768</strain>
    </source>
</reference>
<feature type="transmembrane region" description="Helical" evidence="1">
    <location>
        <begin position="6"/>
        <end position="22"/>
    </location>
</feature>
<keyword evidence="1" id="KW-1133">Transmembrane helix</keyword>
<keyword evidence="1" id="KW-0812">Transmembrane</keyword>
<evidence type="ECO:0000313" key="2">
    <source>
        <dbReference type="EMBL" id="NMD48671.1"/>
    </source>
</evidence>
<accession>A0A7X9QFF4</accession>
<sequence>MFYAIIAILLLMYYIFIAPKTVKNTMNMISVVAIVAFLMVLAAMTFIRIMQSPPEIFVGIGMIAVGYCALKDVLQLTVRPKNKKNHN</sequence>
<dbReference type="Pfam" id="PF11364">
    <property type="entry name" value="DUF3165"/>
    <property type="match status" value="1"/>
</dbReference>
<evidence type="ECO:0000256" key="1">
    <source>
        <dbReference type="SAM" id="Phobius"/>
    </source>
</evidence>
<protein>
    <submittedName>
        <fullName evidence="2">DUF3165 family protein</fullName>
    </submittedName>
</protein>